<dbReference type="eggNOG" id="ENOG502SDCK">
    <property type="taxonomic scope" value="Eukaryota"/>
</dbReference>
<name>A0A022PTS0_ERYGU</name>
<dbReference type="EMBL" id="KI632305">
    <property type="protein sequence ID" value="EYU19191.1"/>
    <property type="molecule type" value="Genomic_DNA"/>
</dbReference>
<sequence>MKFFFEFISCCGSFSAGKEEKRLLVPAPENRRRVWRRRSGRWRGGRRREWRPSLSSISEDNVLVAERIINNGERPAERWRRSLKGKVSSSVPRRARSLDNYPVR</sequence>
<dbReference type="AlphaFoldDB" id="A0A022PTS0"/>
<evidence type="ECO:0000313" key="1">
    <source>
        <dbReference type="EMBL" id="EYU19191.1"/>
    </source>
</evidence>
<protein>
    <submittedName>
        <fullName evidence="1">Uncharacterized protein</fullName>
    </submittedName>
</protein>
<dbReference type="PANTHER" id="PTHR35318">
    <property type="entry name" value="BNAA10G08410D PROTEIN"/>
    <property type="match status" value="1"/>
</dbReference>
<gene>
    <name evidence="1" type="ORF">MIMGU_mgv1a026444mg</name>
</gene>
<keyword evidence="2" id="KW-1185">Reference proteome</keyword>
<proteinExistence type="predicted"/>
<dbReference type="PANTHER" id="PTHR35318:SF2">
    <property type="entry name" value="OS08G0138900 PROTEIN"/>
    <property type="match status" value="1"/>
</dbReference>
<organism evidence="1 2">
    <name type="scientific">Erythranthe guttata</name>
    <name type="common">Yellow monkey flower</name>
    <name type="synonym">Mimulus guttatus</name>
    <dbReference type="NCBI Taxonomy" id="4155"/>
    <lineage>
        <taxon>Eukaryota</taxon>
        <taxon>Viridiplantae</taxon>
        <taxon>Streptophyta</taxon>
        <taxon>Embryophyta</taxon>
        <taxon>Tracheophyta</taxon>
        <taxon>Spermatophyta</taxon>
        <taxon>Magnoliopsida</taxon>
        <taxon>eudicotyledons</taxon>
        <taxon>Gunneridae</taxon>
        <taxon>Pentapetalae</taxon>
        <taxon>asterids</taxon>
        <taxon>lamiids</taxon>
        <taxon>Lamiales</taxon>
        <taxon>Phrymaceae</taxon>
        <taxon>Erythranthe</taxon>
    </lineage>
</organism>
<accession>A0A022PTS0</accession>
<reference evidence="1 2" key="1">
    <citation type="journal article" date="2013" name="Proc. Natl. Acad. Sci. U.S.A.">
        <title>Fine-scale variation in meiotic recombination in Mimulus inferred from population shotgun sequencing.</title>
        <authorList>
            <person name="Hellsten U."/>
            <person name="Wright K.M."/>
            <person name="Jenkins J."/>
            <person name="Shu S."/>
            <person name="Yuan Y."/>
            <person name="Wessler S.R."/>
            <person name="Schmutz J."/>
            <person name="Willis J.H."/>
            <person name="Rokhsar D.S."/>
        </authorList>
    </citation>
    <scope>NUCLEOTIDE SEQUENCE [LARGE SCALE GENOMIC DNA]</scope>
    <source>
        <strain evidence="2">cv. DUN x IM62</strain>
    </source>
</reference>
<evidence type="ECO:0000313" key="2">
    <source>
        <dbReference type="Proteomes" id="UP000030748"/>
    </source>
</evidence>
<dbReference type="Proteomes" id="UP000030748">
    <property type="component" value="Unassembled WGS sequence"/>
</dbReference>